<keyword evidence="3" id="KW-1185">Reference proteome</keyword>
<evidence type="ECO:0000256" key="1">
    <source>
        <dbReference type="SAM" id="MobiDB-lite"/>
    </source>
</evidence>
<reference evidence="2 3" key="1">
    <citation type="journal article" date="2006" name="Science">
        <title>Phytophthora genome sequences uncover evolutionary origins and mechanisms of pathogenesis.</title>
        <authorList>
            <person name="Tyler B.M."/>
            <person name="Tripathy S."/>
            <person name="Zhang X."/>
            <person name="Dehal P."/>
            <person name="Jiang R.H."/>
            <person name="Aerts A."/>
            <person name="Arredondo F.D."/>
            <person name="Baxter L."/>
            <person name="Bensasson D."/>
            <person name="Beynon J.L."/>
            <person name="Chapman J."/>
            <person name="Damasceno C.M."/>
            <person name="Dorrance A.E."/>
            <person name="Dou D."/>
            <person name="Dickerman A.W."/>
            <person name="Dubchak I.L."/>
            <person name="Garbelotto M."/>
            <person name="Gijzen M."/>
            <person name="Gordon S.G."/>
            <person name="Govers F."/>
            <person name="Grunwald N.J."/>
            <person name="Huang W."/>
            <person name="Ivors K.L."/>
            <person name="Jones R.W."/>
            <person name="Kamoun S."/>
            <person name="Krampis K."/>
            <person name="Lamour K.H."/>
            <person name="Lee M.K."/>
            <person name="McDonald W.H."/>
            <person name="Medina M."/>
            <person name="Meijer H.J."/>
            <person name="Nordberg E.K."/>
            <person name="Maclean D.J."/>
            <person name="Ospina-Giraldo M.D."/>
            <person name="Morris P.F."/>
            <person name="Phuntumart V."/>
            <person name="Putnam N.H."/>
            <person name="Rash S."/>
            <person name="Rose J.K."/>
            <person name="Sakihama Y."/>
            <person name="Salamov A.A."/>
            <person name="Savidor A."/>
            <person name="Scheuring C.F."/>
            <person name="Smith B.M."/>
            <person name="Sobral B.W."/>
            <person name="Terry A."/>
            <person name="Torto-Alalibo T.A."/>
            <person name="Win J."/>
            <person name="Xu Z."/>
            <person name="Zhang H."/>
            <person name="Grigoriev I.V."/>
            <person name="Rokhsar D.S."/>
            <person name="Boore J.L."/>
        </authorList>
    </citation>
    <scope>NUCLEOTIDE SEQUENCE [LARGE SCALE GENOMIC DNA]</scope>
    <source>
        <strain evidence="2 3">P6497</strain>
    </source>
</reference>
<dbReference type="InParanoid" id="G4YGR3"/>
<dbReference type="SMR" id="G4YGR3"/>
<dbReference type="OMA" id="SLIAHEW"/>
<dbReference type="EMBL" id="JH159151">
    <property type="protein sequence ID" value="EGZ27022.1"/>
    <property type="molecule type" value="Genomic_DNA"/>
</dbReference>
<sequence>MYSNRRWSPSSAGHGFPACGRPQEQCEGPFESWLRARGIELEPLRRENPRLERLFRSDFDTLRALKMRTKRVATQPSTNGSDSEEEGEIREEEEVVGPLIQCPQCALRGEEEEVEAEEPTYGGIRSRSELLATRVLPADEFRKMVERHGPNGYMVPSDRLPPIPIVLRDDESIGKYEAVFQKWLRFKNVTLEMLKDDPEEERRYRQCYAYTRLRKQNWKDSAKYGRRPQSRGRSPPRIYNDSPDWDRKRSIPAPIATRSTEPTSTRSVLDRAVIVKVTTRFRLRFLEMLVTVISSVDRFFEEIGQEVVHLYAGDSTLVKDFVYTRSAVVTGPREYPAEKCNGPELPLAGTDGAADFHTVAKASCTHELPDKCSRIRNCADIVDIASRTIAETEQLQRDPLKQRLRDNYLRLTDQITVNEMAMDDLLAYVKKIEVSDAEEASYNLSQIEEAAASISEVKKDRDTALAVVVAHERMEKEPVLDKLLRPFVDETVPDPDAHRRLALMYNELKRKEDGLETLQAKLIVMLKEFSSAHETQAEQLHRLAHTVSAELSSRSQLENQCQTLSLNLLRRSNCSPCSDPKREDSQALAA</sequence>
<dbReference type="RefSeq" id="XP_009514297.1">
    <property type="nucleotide sequence ID" value="XM_009516002.1"/>
</dbReference>
<feature type="region of interest" description="Disordered" evidence="1">
    <location>
        <begin position="219"/>
        <end position="262"/>
    </location>
</feature>
<name>G4YGR3_PHYSP</name>
<feature type="compositionally biased region" description="Polar residues" evidence="1">
    <location>
        <begin position="1"/>
        <end position="11"/>
    </location>
</feature>
<dbReference type="Proteomes" id="UP000002640">
    <property type="component" value="Unassembled WGS sequence"/>
</dbReference>
<evidence type="ECO:0000313" key="2">
    <source>
        <dbReference type="EMBL" id="EGZ27022.1"/>
    </source>
</evidence>
<feature type="region of interest" description="Disordered" evidence="1">
    <location>
        <begin position="70"/>
        <end position="94"/>
    </location>
</feature>
<accession>G4YGR3</accession>
<dbReference type="KEGG" id="psoj:PHYSODRAFT_477007"/>
<feature type="compositionally biased region" description="Acidic residues" evidence="1">
    <location>
        <begin position="82"/>
        <end position="94"/>
    </location>
</feature>
<dbReference type="GeneID" id="20654830"/>
<proteinExistence type="predicted"/>
<organism evidence="2 3">
    <name type="scientific">Phytophthora sojae (strain P6497)</name>
    <name type="common">Soybean stem and root rot agent</name>
    <name type="synonym">Phytophthora megasperma f. sp. glycines</name>
    <dbReference type="NCBI Taxonomy" id="1094619"/>
    <lineage>
        <taxon>Eukaryota</taxon>
        <taxon>Sar</taxon>
        <taxon>Stramenopiles</taxon>
        <taxon>Oomycota</taxon>
        <taxon>Peronosporomycetes</taxon>
        <taxon>Peronosporales</taxon>
        <taxon>Peronosporaceae</taxon>
        <taxon>Phytophthora</taxon>
    </lineage>
</organism>
<evidence type="ECO:0000313" key="3">
    <source>
        <dbReference type="Proteomes" id="UP000002640"/>
    </source>
</evidence>
<feature type="region of interest" description="Disordered" evidence="1">
    <location>
        <begin position="1"/>
        <end position="23"/>
    </location>
</feature>
<gene>
    <name evidence="2" type="ORF">PHYSODRAFT_477007</name>
</gene>
<dbReference type="AlphaFoldDB" id="G4YGR3"/>
<feature type="compositionally biased region" description="Polar residues" evidence="1">
    <location>
        <begin position="72"/>
        <end position="81"/>
    </location>
</feature>
<protein>
    <submittedName>
        <fullName evidence="2">Uncharacterized protein</fullName>
    </submittedName>
</protein>